<evidence type="ECO:0000313" key="8">
    <source>
        <dbReference type="Proteomes" id="UP001315686"/>
    </source>
</evidence>
<dbReference type="PANTHER" id="PTHR33529:SF6">
    <property type="entry name" value="YJGP_YJGQ FAMILY PERMEASE"/>
    <property type="match status" value="1"/>
</dbReference>
<organism evidence="7 8">
    <name type="scientific">Harenicola maris</name>
    <dbReference type="NCBI Taxonomy" id="2841044"/>
    <lineage>
        <taxon>Bacteria</taxon>
        <taxon>Pseudomonadati</taxon>
        <taxon>Pseudomonadota</taxon>
        <taxon>Alphaproteobacteria</taxon>
        <taxon>Rhodobacterales</taxon>
        <taxon>Paracoccaceae</taxon>
        <taxon>Harenicola</taxon>
    </lineage>
</organism>
<gene>
    <name evidence="7" type="primary">lptF</name>
    <name evidence="7" type="ORF">IV417_03920</name>
</gene>
<feature type="transmembrane region" description="Helical" evidence="6">
    <location>
        <begin position="334"/>
        <end position="358"/>
    </location>
</feature>
<evidence type="ECO:0000256" key="1">
    <source>
        <dbReference type="ARBA" id="ARBA00004651"/>
    </source>
</evidence>
<keyword evidence="3 6" id="KW-0812">Transmembrane</keyword>
<feature type="transmembrane region" description="Helical" evidence="6">
    <location>
        <begin position="102"/>
        <end position="122"/>
    </location>
</feature>
<reference evidence="7 8" key="1">
    <citation type="journal article" date="2021" name="Arch. Microbiol.">
        <title>Harenicola maris gen. nov., sp. nov. isolated from the Sea of Japan shallow sediments.</title>
        <authorList>
            <person name="Romanenko L.A."/>
            <person name="Kurilenko V.V."/>
            <person name="Chernysheva N.Y."/>
            <person name="Tekutyeva L.A."/>
            <person name="Velansky P.V."/>
            <person name="Svetashev V.I."/>
            <person name="Isaeva M.P."/>
        </authorList>
    </citation>
    <scope>NUCLEOTIDE SEQUENCE [LARGE SCALE GENOMIC DNA]</scope>
    <source>
        <strain evidence="7 8">KMM 3653</strain>
    </source>
</reference>
<dbReference type="AlphaFoldDB" id="A0AAP2CNT7"/>
<dbReference type="RefSeq" id="WP_327792722.1">
    <property type="nucleotide sequence ID" value="NZ_JADQAZ010000001.1"/>
</dbReference>
<evidence type="ECO:0000256" key="3">
    <source>
        <dbReference type="ARBA" id="ARBA00022692"/>
    </source>
</evidence>
<feature type="transmembrane region" description="Helical" evidence="6">
    <location>
        <begin position="60"/>
        <end position="81"/>
    </location>
</feature>
<keyword evidence="4 6" id="KW-1133">Transmembrane helix</keyword>
<evidence type="ECO:0000256" key="5">
    <source>
        <dbReference type="ARBA" id="ARBA00023136"/>
    </source>
</evidence>
<feature type="transmembrane region" description="Helical" evidence="6">
    <location>
        <begin position="278"/>
        <end position="298"/>
    </location>
</feature>
<evidence type="ECO:0000256" key="2">
    <source>
        <dbReference type="ARBA" id="ARBA00022475"/>
    </source>
</evidence>
<comment type="caution">
    <text evidence="7">The sequence shown here is derived from an EMBL/GenBank/DDBJ whole genome shotgun (WGS) entry which is preliminary data.</text>
</comment>
<dbReference type="GO" id="GO:0043190">
    <property type="term" value="C:ATP-binding cassette (ABC) transporter complex"/>
    <property type="evidence" value="ECO:0007669"/>
    <property type="project" value="InterPro"/>
</dbReference>
<dbReference type="Pfam" id="PF03739">
    <property type="entry name" value="LptF_LptG"/>
    <property type="match status" value="1"/>
</dbReference>
<accession>A0AAP2CNT7</accession>
<dbReference type="Proteomes" id="UP001315686">
    <property type="component" value="Unassembled WGS sequence"/>
</dbReference>
<keyword evidence="5 6" id="KW-0472">Membrane</keyword>
<feature type="transmembrane region" description="Helical" evidence="6">
    <location>
        <begin position="7"/>
        <end position="29"/>
    </location>
</feature>
<proteinExistence type="predicted"/>
<evidence type="ECO:0000313" key="7">
    <source>
        <dbReference type="EMBL" id="MBT0956522.1"/>
    </source>
</evidence>
<keyword evidence="8" id="KW-1185">Reference proteome</keyword>
<dbReference type="InterPro" id="IPR030922">
    <property type="entry name" value="LptF"/>
</dbReference>
<comment type="subcellular location">
    <subcellularLocation>
        <location evidence="1">Cell membrane</location>
        <topology evidence="1">Multi-pass membrane protein</topology>
    </subcellularLocation>
</comment>
<evidence type="ECO:0000256" key="6">
    <source>
        <dbReference type="SAM" id="Phobius"/>
    </source>
</evidence>
<dbReference type="NCBIfam" id="TIGR04407">
    <property type="entry name" value="LptF_YjgP"/>
    <property type="match status" value="1"/>
</dbReference>
<dbReference type="PANTHER" id="PTHR33529">
    <property type="entry name" value="SLR0882 PROTEIN-RELATED"/>
    <property type="match status" value="1"/>
</dbReference>
<feature type="transmembrane region" description="Helical" evidence="6">
    <location>
        <begin position="305"/>
        <end position="322"/>
    </location>
</feature>
<dbReference type="EMBL" id="JADQAZ010000001">
    <property type="protein sequence ID" value="MBT0956522.1"/>
    <property type="molecule type" value="Genomic_DNA"/>
</dbReference>
<name>A0AAP2CNT7_9RHOB</name>
<evidence type="ECO:0000256" key="4">
    <source>
        <dbReference type="ARBA" id="ARBA00022989"/>
    </source>
</evidence>
<dbReference type="GO" id="GO:0015920">
    <property type="term" value="P:lipopolysaccharide transport"/>
    <property type="evidence" value="ECO:0007669"/>
    <property type="project" value="TreeGrafter"/>
</dbReference>
<keyword evidence="2" id="KW-1003">Cell membrane</keyword>
<dbReference type="GO" id="GO:0055085">
    <property type="term" value="P:transmembrane transport"/>
    <property type="evidence" value="ECO:0007669"/>
    <property type="project" value="InterPro"/>
</dbReference>
<sequence>MPRFDRYLLSQLMVLFGFFSLVLVSVYWVNRAVILFDQLIADGQSAGVFVEFTALSLPNVIRLVLPMAAFIASVYVTNRLASESELVIVQATGFSPYRMARAVVVFGLFVGVLMAILVHLLVPAARGQLADRQAEIANNVTARFLTEGTFLHPAKGITFYIREISPEGELRDVFLSDARNPDRSTYMAERAFLVREEDGPKLIMFDGTAHVLNEDGRLFTTGFEDFAYDIGALMEVSGRGKVDLREYPTPTLFNPSQTELDATGSSPAKFAYEGHLRIVQPLTGLVAALIGFSALMVGGFSRFGVWRQIVLAVFLLIVFQLLENAAAGEARNDASLWYLIYLPTVFGLGVSWFLLWLATGPRILRRRRPAIGGGT</sequence>
<protein>
    <submittedName>
        <fullName evidence="7">LPS export ABC transporter permease LptF</fullName>
    </submittedName>
</protein>
<dbReference type="InterPro" id="IPR005495">
    <property type="entry name" value="LptG/LptF_permease"/>
</dbReference>